<feature type="domain" description="Transposase-associated" evidence="4">
    <location>
        <begin position="2"/>
        <end position="41"/>
    </location>
</feature>
<evidence type="ECO:0000259" key="4">
    <source>
        <dbReference type="Pfam" id="PF13963"/>
    </source>
</evidence>
<feature type="compositionally biased region" description="Acidic residues" evidence="1">
    <location>
        <begin position="80"/>
        <end position="94"/>
    </location>
</feature>
<sequence>MIRCPCPKCGFRLLQNREDAFDHLVINPFLSTYTFWIHHGERREVEPSSDGQEDQSEQHFNAPMLDMVHDAFNFPGLPGPEEDSENEPDGDAMDELPNLYNEPSRETRNFHDLLEDGKHELYPGCSKFSKLSFLVRLYHIKSMCGVSDKAFGMILELLADAFEHARIPSTVHDAKKVIRRLGLEYKKIDACPNDCMLYKGNDQELTKCKQCGTSRWKHKTKKNSRVRIKMVVKKNGKPQAAKILRYFPLIPRLQRLYMSSKTAVDMLWHKRGPNFDGMYRHPRNAKAWKSFDVRYPDFSRDPRSVRLALASDGFNPFGNMSSKYSIWPVVLIPYNMPPWICMKPTLCILSMIIAGPKMPGNDIDVYLEPLINELKQLWRGVETYDAVEKKTFKMHAALMWTISDFPGLGNLSRWNTYGGRACPACNLDAETNRLTHSQKWCFMGHRRFLNHDHKYRKDRYSFDGKIEDRGPPIRVSGRDIIRQLEGVHVQFGKVQSVTGKRTRGQQTPMQDETPWKKRSIFFELPYWENNELRHNLDVMHIEKNVCDNIVFTIMNEKGKSKDHIKARRDLQSMGIKHDLWPREDGKYPFAIFTMTNPQKELFLRTIKNVIFPDGYASNISRCVDLRQRKLSGLKSHDCHILMEYLLPIALRNALPLQVSSVLADLSSFFRRLCSKSIDPQQLPLLQNHVVHTLCRMETIFPPSFFTVMVHLTVHLVEEVRLGGPVHYRWMYPIERYLCCLKQYVRNRSQPEGSIVEGYLSEEILVFCSRYLDNVESRINRPSRVDDRPREVMPDESATMFPEVGKAVGATSFYTLTPVEKLQAHRHVTLGSSMHPNELQWLACGPNVQVSRYTSYNVNGFKFRTLLKTQNSGVYVTFDTRSYASKRDSNVAVGSVSYYGKLVDIIELNYSGQFTVILFRCIWANTTTGRSIKQDSLGHTVVNFSHPIHAGDREDDEPYILASEAHLVYYVEDDADKEWSVVIHVNPRDMFEMGEDIGQCNFEFSPQPILTGLAEFDIEGLSLRRDDNLEEPTTDAIDNCDEAAYI</sequence>
<dbReference type="InterPro" id="IPR029480">
    <property type="entry name" value="Transpos_assoc"/>
</dbReference>
<evidence type="ECO:0000256" key="1">
    <source>
        <dbReference type="SAM" id="MobiDB-lite"/>
    </source>
</evidence>
<accession>A0A9C6WUC6</accession>
<gene>
    <name evidence="6" type="primary">LOC110272549</name>
</gene>
<keyword evidence="5" id="KW-1185">Reference proteome</keyword>
<organism evidence="5 6">
    <name type="scientific">Arachis duranensis</name>
    <name type="common">Wild peanut</name>
    <dbReference type="NCBI Taxonomy" id="130453"/>
    <lineage>
        <taxon>Eukaryota</taxon>
        <taxon>Viridiplantae</taxon>
        <taxon>Streptophyta</taxon>
        <taxon>Embryophyta</taxon>
        <taxon>Tracheophyta</taxon>
        <taxon>Spermatophyta</taxon>
        <taxon>Magnoliopsida</taxon>
        <taxon>eudicotyledons</taxon>
        <taxon>Gunneridae</taxon>
        <taxon>Pentapetalae</taxon>
        <taxon>rosids</taxon>
        <taxon>fabids</taxon>
        <taxon>Fabales</taxon>
        <taxon>Fabaceae</taxon>
        <taxon>Papilionoideae</taxon>
        <taxon>50 kb inversion clade</taxon>
        <taxon>dalbergioids sensu lato</taxon>
        <taxon>Dalbergieae</taxon>
        <taxon>Pterocarpus clade</taxon>
        <taxon>Arachis</taxon>
    </lineage>
</organism>
<reference evidence="5" key="1">
    <citation type="journal article" date="2016" name="Nat. Genet.">
        <title>The genome sequences of Arachis duranensis and Arachis ipaensis, the diploid ancestors of cultivated peanut.</title>
        <authorList>
            <person name="Bertioli D.J."/>
            <person name="Cannon S.B."/>
            <person name="Froenicke L."/>
            <person name="Huang G."/>
            <person name="Farmer A.D."/>
            <person name="Cannon E.K."/>
            <person name="Liu X."/>
            <person name="Gao D."/>
            <person name="Clevenger J."/>
            <person name="Dash S."/>
            <person name="Ren L."/>
            <person name="Moretzsohn M.C."/>
            <person name="Shirasawa K."/>
            <person name="Huang W."/>
            <person name="Vidigal B."/>
            <person name="Abernathy B."/>
            <person name="Chu Y."/>
            <person name="Niederhuth C.E."/>
            <person name="Umale P."/>
            <person name="Araujo A.C."/>
            <person name="Kozik A."/>
            <person name="Kim K.D."/>
            <person name="Burow M.D."/>
            <person name="Varshney R.K."/>
            <person name="Wang X."/>
            <person name="Zhang X."/>
            <person name="Barkley N."/>
            <person name="Guimaraes P.M."/>
            <person name="Isobe S."/>
            <person name="Guo B."/>
            <person name="Liao B."/>
            <person name="Stalker H.T."/>
            <person name="Schmitz R.J."/>
            <person name="Scheffler B.E."/>
            <person name="Leal-Bertioli S.C."/>
            <person name="Xun X."/>
            <person name="Jackson S.A."/>
            <person name="Michelmore R."/>
            <person name="Ozias-Akins P."/>
        </authorList>
    </citation>
    <scope>NUCLEOTIDE SEQUENCE [LARGE SCALE GENOMIC DNA]</scope>
    <source>
        <strain evidence="5">cv. V14167</strain>
    </source>
</reference>
<feature type="domain" description="DUF4218" evidence="3">
    <location>
        <begin position="672"/>
        <end position="784"/>
    </location>
</feature>
<evidence type="ECO:0000259" key="3">
    <source>
        <dbReference type="Pfam" id="PF13960"/>
    </source>
</evidence>
<evidence type="ECO:0000313" key="5">
    <source>
        <dbReference type="Proteomes" id="UP000515211"/>
    </source>
</evidence>
<dbReference type="InterPro" id="IPR004242">
    <property type="entry name" value="Transposase_21"/>
</dbReference>
<dbReference type="Pfam" id="PF13963">
    <property type="entry name" value="Transpos_assoc"/>
    <property type="match status" value="1"/>
</dbReference>
<dbReference type="PANTHER" id="PTHR10775:SF158">
    <property type="entry name" value="TNP2-LIKE TRANSPOSON PROTEIN"/>
    <property type="match status" value="1"/>
</dbReference>
<dbReference type="Proteomes" id="UP000515211">
    <property type="component" value="Chromosome 6"/>
</dbReference>
<dbReference type="InterPro" id="IPR025452">
    <property type="entry name" value="DUF4218"/>
</dbReference>
<dbReference type="Pfam" id="PF13952">
    <property type="entry name" value="DUF4216"/>
    <property type="match status" value="1"/>
</dbReference>
<dbReference type="KEGG" id="adu:110272549"/>
<evidence type="ECO:0000259" key="2">
    <source>
        <dbReference type="Pfam" id="PF13952"/>
    </source>
</evidence>
<dbReference type="PANTHER" id="PTHR10775">
    <property type="entry name" value="OS08G0208400 PROTEIN"/>
    <property type="match status" value="1"/>
</dbReference>
<dbReference type="RefSeq" id="XP_052118954.1">
    <property type="nucleotide sequence ID" value="XM_052262994.1"/>
</dbReference>
<feature type="region of interest" description="Disordered" evidence="1">
    <location>
        <begin position="75"/>
        <end position="103"/>
    </location>
</feature>
<dbReference type="Pfam" id="PF02992">
    <property type="entry name" value="Transposase_21"/>
    <property type="match status" value="1"/>
</dbReference>
<proteinExistence type="predicted"/>
<dbReference type="AlphaFoldDB" id="A0A9C6WUC6"/>
<dbReference type="GeneID" id="110272549"/>
<dbReference type="InterPro" id="IPR025312">
    <property type="entry name" value="DUF4216"/>
</dbReference>
<name>A0A9C6WUC6_ARADU</name>
<protein>
    <submittedName>
        <fullName evidence="6">Uncharacterized protein LOC110272549</fullName>
    </submittedName>
</protein>
<evidence type="ECO:0000313" key="6">
    <source>
        <dbReference type="RefSeq" id="XP_052118954.1"/>
    </source>
</evidence>
<dbReference type="Pfam" id="PF13960">
    <property type="entry name" value="DUF4218"/>
    <property type="match status" value="1"/>
</dbReference>
<feature type="domain" description="DUF4216" evidence="2">
    <location>
        <begin position="905"/>
        <end position="981"/>
    </location>
</feature>
<reference evidence="6" key="2">
    <citation type="submission" date="2025-08" db="UniProtKB">
        <authorList>
            <consortium name="RefSeq"/>
        </authorList>
    </citation>
    <scope>IDENTIFICATION</scope>
    <source>
        <tissue evidence="6">Whole plant</tissue>
    </source>
</reference>